<dbReference type="OMA" id="FIYKHNV"/>
<dbReference type="KEGG" id="tad:TRIADDRAFT_26497"/>
<gene>
    <name evidence="9" type="ORF">TRIADDRAFT_26497</name>
</gene>
<dbReference type="OrthoDB" id="29773at2759"/>
<dbReference type="GO" id="GO:0016020">
    <property type="term" value="C:membrane"/>
    <property type="evidence" value="ECO:0000318"/>
    <property type="project" value="GO_Central"/>
</dbReference>
<feature type="transmembrane region" description="Helical" evidence="7">
    <location>
        <begin position="118"/>
        <end position="135"/>
    </location>
</feature>
<feature type="transmembrane region" description="Helical" evidence="7">
    <location>
        <begin position="47"/>
        <end position="68"/>
    </location>
</feature>
<evidence type="ECO:0008006" key="11">
    <source>
        <dbReference type="Google" id="ProtNLM"/>
    </source>
</evidence>
<dbReference type="FunCoup" id="B3RZG5">
    <property type="interactions" value="1077"/>
</dbReference>
<dbReference type="PANTHER" id="PTHR13146:SF0">
    <property type="entry name" value="SOLUTE CARRIER FAMILY 35 MEMBER F6"/>
    <property type="match status" value="1"/>
</dbReference>
<dbReference type="PhylomeDB" id="B3RZG5"/>
<keyword evidence="5 7" id="KW-1133">Transmembrane helix</keyword>
<keyword evidence="6 7" id="KW-0472">Membrane</keyword>
<accession>B3RZG5</accession>
<dbReference type="PANTHER" id="PTHR13146">
    <property type="match status" value="1"/>
</dbReference>
<feature type="chain" id="PRO_5002798510" description="Solute carrier family 35 member F6" evidence="8">
    <location>
        <begin position="18"/>
        <end position="386"/>
    </location>
</feature>
<feature type="transmembrane region" description="Helical" evidence="7">
    <location>
        <begin position="88"/>
        <end position="106"/>
    </location>
</feature>
<dbReference type="eggNOG" id="KOG3912">
    <property type="taxonomic scope" value="Eukaryota"/>
</dbReference>
<dbReference type="EMBL" id="DS985246">
    <property type="protein sequence ID" value="EDV24200.1"/>
    <property type="molecule type" value="Genomic_DNA"/>
</dbReference>
<feature type="transmembrane region" description="Helical" evidence="7">
    <location>
        <begin position="217"/>
        <end position="234"/>
    </location>
</feature>
<evidence type="ECO:0000256" key="4">
    <source>
        <dbReference type="ARBA" id="ARBA00022692"/>
    </source>
</evidence>
<sequence>MFTKYQWFLAGLMLVTGSINTLSTKWADRQSAKGCNNYPSHPFDHPFFQACCMFIGELSCLLVFKLTVFVAKRRNKAIDIGSQTFNPIVFLPAACCDMTATSLMYIGLNMTYASSFQMLRGSVIIFTGLLSVGFLHRVLRPFQWLGMFTIIIGLAVVGLSDILFNKDTTKHSAPYPLSGDMIIIMAQIIVAIQMCYEERFVLRYNVPPLQAVGWEGFFGFFILGILLIPFYFIHANEMFSHSPQFRLEDALDAFCQMGNSKIIVIAMIGNIISIAFFNFSGISVTKEMNATTRMVLDSLRTMIIWAVGLIAMWEKFQYLQIIGFVMLIIGTCVYNDLLVGPFFRKRGLLLRIFDLPEATPLRDTEKLLSPPDYESVADERTRLINS</sequence>
<dbReference type="GO" id="GO:0022857">
    <property type="term" value="F:transmembrane transporter activity"/>
    <property type="evidence" value="ECO:0007669"/>
    <property type="project" value="InterPro"/>
</dbReference>
<evidence type="ECO:0000256" key="8">
    <source>
        <dbReference type="SAM" id="SignalP"/>
    </source>
</evidence>
<evidence type="ECO:0000313" key="9">
    <source>
        <dbReference type="EMBL" id="EDV24200.1"/>
    </source>
</evidence>
<dbReference type="Proteomes" id="UP000009022">
    <property type="component" value="Unassembled WGS sequence"/>
</dbReference>
<dbReference type="AlphaFoldDB" id="B3RZG5"/>
<dbReference type="Pfam" id="PF06027">
    <property type="entry name" value="SLC35F"/>
    <property type="match status" value="1"/>
</dbReference>
<evidence type="ECO:0000256" key="3">
    <source>
        <dbReference type="ARBA" id="ARBA00022448"/>
    </source>
</evidence>
<evidence type="ECO:0000256" key="7">
    <source>
        <dbReference type="SAM" id="Phobius"/>
    </source>
</evidence>
<comment type="similarity">
    <text evidence="2">Belongs to the SLC35F solute transporter family.</text>
</comment>
<dbReference type="STRING" id="10228.B3RZG5"/>
<dbReference type="CTD" id="6754938"/>
<proteinExistence type="inferred from homology"/>
<keyword evidence="8" id="KW-0732">Signal</keyword>
<keyword evidence="10" id="KW-1185">Reference proteome</keyword>
<keyword evidence="3" id="KW-0813">Transport</keyword>
<name>B3RZG5_TRIAD</name>
<dbReference type="HOGENOM" id="CLU_025028_1_0_1"/>
<dbReference type="InterPro" id="IPR037185">
    <property type="entry name" value="EmrE-like"/>
</dbReference>
<feature type="transmembrane region" description="Helical" evidence="7">
    <location>
        <begin position="319"/>
        <end position="343"/>
    </location>
</feature>
<feature type="signal peptide" evidence="8">
    <location>
        <begin position="1"/>
        <end position="17"/>
    </location>
</feature>
<evidence type="ECO:0000256" key="1">
    <source>
        <dbReference type="ARBA" id="ARBA00004141"/>
    </source>
</evidence>
<feature type="transmembrane region" description="Helical" evidence="7">
    <location>
        <begin position="175"/>
        <end position="196"/>
    </location>
</feature>
<feature type="transmembrane region" description="Helical" evidence="7">
    <location>
        <begin position="262"/>
        <end position="282"/>
    </location>
</feature>
<dbReference type="InterPro" id="IPR012404">
    <property type="entry name" value="UCP036436"/>
</dbReference>
<evidence type="ECO:0000313" key="10">
    <source>
        <dbReference type="Proteomes" id="UP000009022"/>
    </source>
</evidence>
<dbReference type="InParanoid" id="B3RZG5"/>
<protein>
    <recommendedName>
        <fullName evidence="11">Solute carrier family 35 member F6</fullName>
    </recommendedName>
</protein>
<evidence type="ECO:0000256" key="2">
    <source>
        <dbReference type="ARBA" id="ARBA00007863"/>
    </source>
</evidence>
<reference evidence="9" key="1">
    <citation type="journal article" date="2008" name="Nature">
        <title>The Trichoplax genome and the nature of placozoans.</title>
        <authorList>
            <person name="Srivastava M."/>
            <person name="Begovic E."/>
            <person name="Chapman J."/>
            <person name="Putnam N.H."/>
            <person name="Hellsten U."/>
            <person name="Kawashima T."/>
            <person name="Kuo A."/>
            <person name="Mitros T."/>
            <person name="Salamov A."/>
            <person name="Carpenter M.L."/>
            <person name="Signorovitch A.Y."/>
            <person name="Moreno M.A."/>
            <person name="Kamm K."/>
            <person name="Grimwood J."/>
            <person name="Schmutz J."/>
            <person name="Shapiro H."/>
            <person name="Grigoriev I.V."/>
            <person name="Buss L.W."/>
            <person name="Schierwater B."/>
            <person name="Dellaporta S.L."/>
            <person name="Rokhsar D.S."/>
        </authorList>
    </citation>
    <scope>NUCLEOTIDE SEQUENCE [LARGE SCALE GENOMIC DNA]</scope>
    <source>
        <strain evidence="9">Grell-BS-1999</strain>
    </source>
</reference>
<evidence type="ECO:0000256" key="5">
    <source>
        <dbReference type="ARBA" id="ARBA00022989"/>
    </source>
</evidence>
<feature type="transmembrane region" description="Helical" evidence="7">
    <location>
        <begin position="142"/>
        <end position="163"/>
    </location>
</feature>
<dbReference type="PIRSF" id="PIRSF036436">
    <property type="entry name" value="UCP036436"/>
    <property type="match status" value="1"/>
</dbReference>
<organism evidence="9 10">
    <name type="scientific">Trichoplax adhaerens</name>
    <name type="common">Trichoplax reptans</name>
    <dbReference type="NCBI Taxonomy" id="10228"/>
    <lineage>
        <taxon>Eukaryota</taxon>
        <taxon>Metazoa</taxon>
        <taxon>Placozoa</taxon>
        <taxon>Uniplacotomia</taxon>
        <taxon>Trichoplacea</taxon>
        <taxon>Trichoplacidae</taxon>
        <taxon>Trichoplax</taxon>
    </lineage>
</organism>
<keyword evidence="4 7" id="KW-0812">Transmembrane</keyword>
<dbReference type="GeneID" id="6754938"/>
<dbReference type="SUPFAM" id="SSF103481">
    <property type="entry name" value="Multidrug resistance efflux transporter EmrE"/>
    <property type="match status" value="1"/>
</dbReference>
<comment type="subcellular location">
    <subcellularLocation>
        <location evidence="1">Membrane</location>
        <topology evidence="1">Multi-pass membrane protein</topology>
    </subcellularLocation>
</comment>
<dbReference type="RefSeq" id="XP_002113726.1">
    <property type="nucleotide sequence ID" value="XM_002113690.1"/>
</dbReference>
<evidence type="ECO:0000256" key="6">
    <source>
        <dbReference type="ARBA" id="ARBA00023136"/>
    </source>
</evidence>
<dbReference type="InterPro" id="IPR009262">
    <property type="entry name" value="SLC35_F1/F2/F6"/>
</dbReference>